<keyword evidence="1" id="KW-0051">Antiviral defense</keyword>
<sequence length="313" mass="36325">MADYKSNYLQEVLETHKMKHIKDVFDKYRDRRNEIKDFLNAEYGSRIYSPFDSGSYSKHTAVNTKFDLDAVVPFKYKSFNTLEDMFSDIYNKLNDKFNDRTTVRKQGVSIGLAFEEDGIDIDIVPARETRVDGYTETRNLNLHINSLDPSETGYLKTNIQSQINHISGKDNERKIIRLLKIWKFQKSKKYKSFFFELLVIKAYDSTLPTGNLWEQFKTVLQYIVDNIESSTFKLPDPGNSNNDLMSTLDSYQKTLLKSDFEWMLTNIENNEKQIEYYFEKNKEFSEGASNNGLSYGVAGATPVSTPSSKQRFG</sequence>
<dbReference type="InterPro" id="IPR006116">
    <property type="entry name" value="NT_2-5OAS_ClassI-CCAase"/>
</dbReference>
<dbReference type="GO" id="GO:0016779">
    <property type="term" value="F:nucleotidyltransferase activity"/>
    <property type="evidence" value="ECO:0007669"/>
    <property type="project" value="InterPro"/>
</dbReference>
<dbReference type="GO" id="GO:0051607">
    <property type="term" value="P:defense response to virus"/>
    <property type="evidence" value="ECO:0007669"/>
    <property type="project" value="UniProtKB-KW"/>
</dbReference>
<keyword evidence="3" id="KW-1185">Reference proteome</keyword>
<dbReference type="Gene3D" id="3.30.460.10">
    <property type="entry name" value="Beta Polymerase, domain 2"/>
    <property type="match status" value="1"/>
</dbReference>
<dbReference type="InterPro" id="IPR043519">
    <property type="entry name" value="NT_sf"/>
</dbReference>
<comment type="caution">
    <text evidence="2">The sequence shown here is derived from an EMBL/GenBank/DDBJ whole genome shotgun (WGS) entry which is preliminary data.</text>
</comment>
<proteinExistence type="predicted"/>
<evidence type="ECO:0000256" key="1">
    <source>
        <dbReference type="ARBA" id="ARBA00023118"/>
    </source>
</evidence>
<dbReference type="Proteomes" id="UP000051202">
    <property type="component" value="Unassembled WGS sequence"/>
</dbReference>
<accession>A0A0T6DRF5</accession>
<dbReference type="AlphaFoldDB" id="A0A0T6DRF5"/>
<name>A0A0T6DRF5_9GAMM</name>
<gene>
    <name evidence="2" type="ORF">AS194_08825</name>
</gene>
<organism evidence="2 3">
    <name type="scientific">Psychrobacter piscatorii</name>
    <dbReference type="NCBI Taxonomy" id="554343"/>
    <lineage>
        <taxon>Bacteria</taxon>
        <taxon>Pseudomonadati</taxon>
        <taxon>Pseudomonadota</taxon>
        <taxon>Gammaproteobacteria</taxon>
        <taxon>Moraxellales</taxon>
        <taxon>Moraxellaceae</taxon>
        <taxon>Psychrobacter</taxon>
    </lineage>
</organism>
<evidence type="ECO:0000313" key="2">
    <source>
        <dbReference type="EMBL" id="KRU22386.1"/>
    </source>
</evidence>
<reference evidence="2 3" key="1">
    <citation type="submission" date="2015-11" db="EMBL/GenBank/DDBJ databases">
        <title>Permanent draft genome of Psychrobacter piscatorii LQ58.</title>
        <authorList>
            <person name="Zhou M."/>
            <person name="Dong B."/>
            <person name="Liu Q."/>
        </authorList>
    </citation>
    <scope>NUCLEOTIDE SEQUENCE [LARGE SCALE GENOMIC DNA]</scope>
    <source>
        <strain evidence="2 3">LQ58</strain>
    </source>
</reference>
<dbReference type="SUPFAM" id="SSF81301">
    <property type="entry name" value="Nucleotidyltransferase"/>
    <property type="match status" value="1"/>
</dbReference>
<evidence type="ECO:0000313" key="3">
    <source>
        <dbReference type="Proteomes" id="UP000051202"/>
    </source>
</evidence>
<protein>
    <submittedName>
        <fullName evidence="2">DNA polymerase</fullName>
    </submittedName>
</protein>
<dbReference type="CDD" id="cd05400">
    <property type="entry name" value="NT_2-5OAS_ClassI-CCAase"/>
    <property type="match status" value="1"/>
</dbReference>
<dbReference type="EMBL" id="LNDJ01000070">
    <property type="protein sequence ID" value="KRU22386.1"/>
    <property type="molecule type" value="Genomic_DNA"/>
</dbReference>
<dbReference type="Pfam" id="PF18144">
    <property type="entry name" value="SMODS"/>
    <property type="match status" value="1"/>
</dbReference>